<dbReference type="SMART" id="SM00217">
    <property type="entry name" value="WAP"/>
    <property type="match status" value="4"/>
</dbReference>
<dbReference type="Pfam" id="PF00095">
    <property type="entry name" value="WAP"/>
    <property type="match status" value="4"/>
</dbReference>
<dbReference type="InterPro" id="IPR050514">
    <property type="entry name" value="WAP_four-disulfide_core"/>
</dbReference>
<reference evidence="3" key="3">
    <citation type="submission" date="2025-09" db="UniProtKB">
        <authorList>
            <consortium name="Ensembl"/>
        </authorList>
    </citation>
    <scope>IDENTIFICATION</scope>
</reference>
<dbReference type="InParanoid" id="A0A7N5JER9"/>
<dbReference type="PRINTS" id="PR00003">
    <property type="entry name" value="4DISULPHCORE"/>
</dbReference>
<feature type="domain" description="WAP" evidence="2">
    <location>
        <begin position="170"/>
        <end position="214"/>
    </location>
</feature>
<dbReference type="PANTHER" id="PTHR19441">
    <property type="entry name" value="WHEY ACDIC PROTEIN WAP"/>
    <property type="match status" value="1"/>
</dbReference>
<evidence type="ECO:0000256" key="1">
    <source>
        <dbReference type="ARBA" id="ARBA00022690"/>
    </source>
</evidence>
<dbReference type="InterPro" id="IPR008197">
    <property type="entry name" value="WAP_dom"/>
</dbReference>
<dbReference type="AlphaFoldDB" id="A0A7N5JER9"/>
<dbReference type="Proteomes" id="UP000008912">
    <property type="component" value="Unassembled WGS sequence"/>
</dbReference>
<keyword evidence="4" id="KW-1185">Reference proteome</keyword>
<keyword evidence="1" id="KW-0646">Protease inhibitor</keyword>
<dbReference type="GeneTree" id="ENSGT00730000111454"/>
<gene>
    <name evidence="3" type="primary">WFDC3</name>
</gene>
<evidence type="ECO:0000259" key="2">
    <source>
        <dbReference type="PROSITE" id="PS51390"/>
    </source>
</evidence>
<dbReference type="PROSITE" id="PS51390">
    <property type="entry name" value="WAP"/>
    <property type="match status" value="4"/>
</dbReference>
<feature type="domain" description="WAP" evidence="2">
    <location>
        <begin position="125"/>
        <end position="169"/>
    </location>
</feature>
<evidence type="ECO:0000313" key="4">
    <source>
        <dbReference type="Proteomes" id="UP000008912"/>
    </source>
</evidence>
<dbReference type="SUPFAM" id="SSF57256">
    <property type="entry name" value="Elafin-like"/>
    <property type="match status" value="4"/>
</dbReference>
<dbReference type="InterPro" id="IPR036645">
    <property type="entry name" value="Elafin-like_sf"/>
</dbReference>
<evidence type="ECO:0000313" key="3">
    <source>
        <dbReference type="Ensembl" id="ENSAMEP00000024295.1"/>
    </source>
</evidence>
<sequence length="254" mass="27176">ECFQRLNILEVRLASIPHFLRLSQSPQPHGISFAVKAGECPPDKNPCEELCWGDESCPAGQKCCSTGCGRVCRGGLPQGRNGGCPRAVWKQSCFQRCLNDETCPGAKKCCTFGCTKRCVVPVSKPKLESGGECPADPLPCEELCDRDESCPQGHKCCSTGCGHSCRGDIKGGRGGDCPRILVGLCIVNCMMDENCQAGEKCCKSGCGRFCVPPVLPPELATNPRWTLTSDSALGESRPASLIRAHLTAVWRALA</sequence>
<dbReference type="Gene3D" id="4.10.75.10">
    <property type="entry name" value="Elafin-like"/>
    <property type="match status" value="4"/>
</dbReference>
<proteinExistence type="predicted"/>
<accession>A0A7N5JER9</accession>
<feature type="domain" description="WAP" evidence="2">
    <location>
        <begin position="33"/>
        <end position="76"/>
    </location>
</feature>
<dbReference type="GO" id="GO:0019731">
    <property type="term" value="P:antibacterial humoral response"/>
    <property type="evidence" value="ECO:0007669"/>
    <property type="project" value="TreeGrafter"/>
</dbReference>
<dbReference type="Ensembl" id="ENSAMET00000030117.1">
    <property type="protein sequence ID" value="ENSAMEP00000024295.1"/>
    <property type="gene ID" value="ENSAMEG00000012504.2"/>
</dbReference>
<dbReference type="GO" id="GO:0004867">
    <property type="term" value="F:serine-type endopeptidase inhibitor activity"/>
    <property type="evidence" value="ECO:0007669"/>
    <property type="project" value="TreeGrafter"/>
</dbReference>
<feature type="domain" description="WAP" evidence="2">
    <location>
        <begin position="77"/>
        <end position="122"/>
    </location>
</feature>
<dbReference type="PANTHER" id="PTHR19441:SF97">
    <property type="entry name" value="WAP FOUR-DISULFIDE CORE DOMAIN PROTEIN 3"/>
    <property type="match status" value="1"/>
</dbReference>
<organism evidence="3 4">
    <name type="scientific">Ailuropoda melanoleuca</name>
    <name type="common">Giant panda</name>
    <dbReference type="NCBI Taxonomy" id="9646"/>
    <lineage>
        <taxon>Eukaryota</taxon>
        <taxon>Metazoa</taxon>
        <taxon>Chordata</taxon>
        <taxon>Craniata</taxon>
        <taxon>Vertebrata</taxon>
        <taxon>Euteleostomi</taxon>
        <taxon>Mammalia</taxon>
        <taxon>Eutheria</taxon>
        <taxon>Laurasiatheria</taxon>
        <taxon>Carnivora</taxon>
        <taxon>Caniformia</taxon>
        <taxon>Ursidae</taxon>
        <taxon>Ailuropoda</taxon>
    </lineage>
</organism>
<name>A0A7N5JER9_AILME</name>
<protein>
    <submittedName>
        <fullName evidence="3">WAP four-disulfide core domain 3</fullName>
    </submittedName>
</protein>
<reference evidence="3 4" key="1">
    <citation type="journal article" date="2010" name="Nature">
        <title>The sequence and de novo assembly of the giant panda genome.</title>
        <authorList>
            <person name="Li R."/>
            <person name="Fan W."/>
            <person name="Tian G."/>
            <person name="Zhu H."/>
            <person name="He L."/>
            <person name="Cai J."/>
            <person name="Huang Q."/>
            <person name="Cai Q."/>
            <person name="Li B."/>
            <person name="Bai Y."/>
            <person name="Zhang Z."/>
            <person name="Zhang Y."/>
            <person name="Wang W."/>
            <person name="Li J."/>
            <person name="Wei F."/>
            <person name="Li H."/>
            <person name="Jian M."/>
            <person name="Li J."/>
            <person name="Zhang Z."/>
            <person name="Nielsen R."/>
            <person name="Li D."/>
            <person name="Gu W."/>
            <person name="Yang Z."/>
            <person name="Xuan Z."/>
            <person name="Ryder O.A."/>
            <person name="Leung F.C."/>
            <person name="Zhou Y."/>
            <person name="Cao J."/>
            <person name="Sun X."/>
            <person name="Fu Y."/>
            <person name="Fang X."/>
            <person name="Guo X."/>
            <person name="Wang B."/>
            <person name="Hou R."/>
            <person name="Shen F."/>
            <person name="Mu B."/>
            <person name="Ni P."/>
            <person name="Lin R."/>
            <person name="Qian W."/>
            <person name="Wang G."/>
            <person name="Yu C."/>
            <person name="Nie W."/>
            <person name="Wang J."/>
            <person name="Wu Z."/>
            <person name="Liang H."/>
            <person name="Min J."/>
            <person name="Wu Q."/>
            <person name="Cheng S."/>
            <person name="Ruan J."/>
            <person name="Wang M."/>
            <person name="Shi Z."/>
            <person name="Wen M."/>
            <person name="Liu B."/>
            <person name="Ren X."/>
            <person name="Zheng H."/>
            <person name="Dong D."/>
            <person name="Cook K."/>
            <person name="Shan G."/>
            <person name="Zhang H."/>
            <person name="Kosiol C."/>
            <person name="Xie X."/>
            <person name="Lu Z."/>
            <person name="Zheng H."/>
            <person name="Li Y."/>
            <person name="Steiner C.C."/>
            <person name="Lam T.T."/>
            <person name="Lin S."/>
            <person name="Zhang Q."/>
            <person name="Li G."/>
            <person name="Tian J."/>
            <person name="Gong T."/>
            <person name="Liu H."/>
            <person name="Zhang D."/>
            <person name="Fang L."/>
            <person name="Ye C."/>
            <person name="Zhang J."/>
            <person name="Hu W."/>
            <person name="Xu A."/>
            <person name="Ren Y."/>
            <person name="Zhang G."/>
            <person name="Bruford M.W."/>
            <person name="Li Q."/>
            <person name="Ma L."/>
            <person name="Guo Y."/>
            <person name="An N."/>
            <person name="Hu Y."/>
            <person name="Zheng Y."/>
            <person name="Shi Y."/>
            <person name="Li Z."/>
            <person name="Liu Q."/>
            <person name="Chen Y."/>
            <person name="Zhao J."/>
            <person name="Qu N."/>
            <person name="Zhao S."/>
            <person name="Tian F."/>
            <person name="Wang X."/>
            <person name="Wang H."/>
            <person name="Xu L."/>
            <person name="Liu X."/>
            <person name="Vinar T."/>
            <person name="Wang Y."/>
            <person name="Lam T.W."/>
            <person name="Yiu S.M."/>
            <person name="Liu S."/>
            <person name="Zhang H."/>
            <person name="Li D."/>
            <person name="Huang Y."/>
            <person name="Wang X."/>
            <person name="Yang G."/>
            <person name="Jiang Z."/>
            <person name="Wang J."/>
            <person name="Qin N."/>
            <person name="Li L."/>
            <person name="Li J."/>
            <person name="Bolund L."/>
            <person name="Kristiansen K."/>
            <person name="Wong G.K."/>
            <person name="Olson M."/>
            <person name="Zhang X."/>
            <person name="Li S."/>
            <person name="Yang H."/>
            <person name="Wang J."/>
            <person name="Wang J."/>
        </authorList>
    </citation>
    <scope>NUCLEOTIDE SEQUENCE [LARGE SCALE GENOMIC DNA]</scope>
</reference>
<dbReference type="GO" id="GO:0045087">
    <property type="term" value="P:innate immune response"/>
    <property type="evidence" value="ECO:0007669"/>
    <property type="project" value="TreeGrafter"/>
</dbReference>
<reference evidence="3" key="2">
    <citation type="submission" date="2025-08" db="UniProtKB">
        <authorList>
            <consortium name="Ensembl"/>
        </authorList>
    </citation>
    <scope>IDENTIFICATION</scope>
</reference>
<dbReference type="GO" id="GO:0005615">
    <property type="term" value="C:extracellular space"/>
    <property type="evidence" value="ECO:0007669"/>
    <property type="project" value="TreeGrafter"/>
</dbReference>